<protein>
    <recommendedName>
        <fullName evidence="2">Di19 zinc-binding domain-containing protein</fullName>
    </recommendedName>
</protein>
<feature type="region of interest" description="Disordered" evidence="1">
    <location>
        <begin position="19"/>
        <end position="48"/>
    </location>
</feature>
<gene>
    <name evidence="3" type="primary">gb06959</name>
    <name evidence="3" type="ORF">PR202_gb06959</name>
</gene>
<evidence type="ECO:0000313" key="3">
    <source>
        <dbReference type="EMBL" id="GJN19660.1"/>
    </source>
</evidence>
<dbReference type="EMBL" id="BQKI01000074">
    <property type="protein sequence ID" value="GJN19660.1"/>
    <property type="molecule type" value="Genomic_DNA"/>
</dbReference>
<dbReference type="PANTHER" id="PTHR31875">
    <property type="entry name" value="PROTEIN DEHYDRATION-INDUCED 19"/>
    <property type="match status" value="1"/>
</dbReference>
<dbReference type="PANTHER" id="PTHR31875:SF31">
    <property type="entry name" value="PROTEIN DEHYDRATION-INDUCED 19 HOMOLOG 4"/>
    <property type="match status" value="1"/>
</dbReference>
<proteinExistence type="predicted"/>
<dbReference type="Pfam" id="PF05605">
    <property type="entry name" value="zf-Di19"/>
    <property type="match status" value="1"/>
</dbReference>
<dbReference type="InterPro" id="IPR033347">
    <property type="entry name" value="Di19"/>
</dbReference>
<reference evidence="3" key="1">
    <citation type="journal article" date="2018" name="DNA Res.">
        <title>Multiple hybrid de novo genome assembly of finger millet, an orphan allotetraploid crop.</title>
        <authorList>
            <person name="Hatakeyama M."/>
            <person name="Aluri S."/>
            <person name="Balachadran M.T."/>
            <person name="Sivarajan S.R."/>
            <person name="Patrignani A."/>
            <person name="Gruter S."/>
            <person name="Poveda L."/>
            <person name="Shimizu-Inatsugi R."/>
            <person name="Baeten J."/>
            <person name="Francoijs K.J."/>
            <person name="Nataraja K.N."/>
            <person name="Reddy Y.A.N."/>
            <person name="Phadnis S."/>
            <person name="Ravikumar R.L."/>
            <person name="Schlapbach R."/>
            <person name="Sreeman S.M."/>
            <person name="Shimizu K.K."/>
        </authorList>
    </citation>
    <scope>NUCLEOTIDE SEQUENCE</scope>
</reference>
<dbReference type="Proteomes" id="UP001054889">
    <property type="component" value="Unassembled WGS sequence"/>
</dbReference>
<evidence type="ECO:0000313" key="4">
    <source>
        <dbReference type="Proteomes" id="UP001054889"/>
    </source>
</evidence>
<dbReference type="InterPro" id="IPR008598">
    <property type="entry name" value="Di19_Zn-bd"/>
</dbReference>
<accession>A0AAV5EBR0</accession>
<evidence type="ECO:0000259" key="2">
    <source>
        <dbReference type="Pfam" id="PF05605"/>
    </source>
</evidence>
<name>A0AAV5EBR0_ELECO</name>
<comment type="caution">
    <text evidence="3">The sequence shown here is derived from an EMBL/GenBank/DDBJ whole genome shotgun (WGS) entry which is preliminary data.</text>
</comment>
<feature type="domain" description="Di19 zinc-binding" evidence="2">
    <location>
        <begin position="55"/>
        <end position="84"/>
    </location>
</feature>
<keyword evidence="4" id="KW-1185">Reference proteome</keyword>
<organism evidence="3 4">
    <name type="scientific">Eleusine coracana subsp. coracana</name>
    <dbReference type="NCBI Taxonomy" id="191504"/>
    <lineage>
        <taxon>Eukaryota</taxon>
        <taxon>Viridiplantae</taxon>
        <taxon>Streptophyta</taxon>
        <taxon>Embryophyta</taxon>
        <taxon>Tracheophyta</taxon>
        <taxon>Spermatophyta</taxon>
        <taxon>Magnoliopsida</taxon>
        <taxon>Liliopsida</taxon>
        <taxon>Poales</taxon>
        <taxon>Poaceae</taxon>
        <taxon>PACMAD clade</taxon>
        <taxon>Chloridoideae</taxon>
        <taxon>Cynodonteae</taxon>
        <taxon>Eleusininae</taxon>
        <taxon>Eleusine</taxon>
    </lineage>
</organism>
<dbReference type="AlphaFoldDB" id="A0AAV5EBR0"/>
<sequence length="160" mass="18643">MDSDHWISRLMAAKRQYALQRAQRHHASPASHHGTLRSDRLGYDDIEPEDEAHSDFPCPYCYEDHDITSLCSHLEDEHPFESKIVRHHRVRRVAGTGNHTPSYAGRDLQDTYLKAQCFMHFFSSAADSNLSHEERERRKRRAAVRSTFVQHLLVTTLFDD</sequence>
<reference evidence="3" key="2">
    <citation type="submission" date="2021-12" db="EMBL/GenBank/DDBJ databases">
        <title>Resequencing data analysis of finger millet.</title>
        <authorList>
            <person name="Hatakeyama M."/>
            <person name="Aluri S."/>
            <person name="Balachadran M.T."/>
            <person name="Sivarajan S.R."/>
            <person name="Poveda L."/>
            <person name="Shimizu-Inatsugi R."/>
            <person name="Schlapbach R."/>
            <person name="Sreeman S.M."/>
            <person name="Shimizu K.K."/>
        </authorList>
    </citation>
    <scope>NUCLEOTIDE SEQUENCE</scope>
</reference>
<evidence type="ECO:0000256" key="1">
    <source>
        <dbReference type="SAM" id="MobiDB-lite"/>
    </source>
</evidence>